<proteinExistence type="predicted"/>
<reference evidence="1" key="1">
    <citation type="journal article" date="2011" name="PLoS Biol.">
        <title>Gene gain and loss during evolution of obligate parasitism in the white rust pathogen of Arabidopsis thaliana.</title>
        <authorList>
            <person name="Kemen E."/>
            <person name="Gardiner A."/>
            <person name="Schultz-Larsen T."/>
            <person name="Kemen A.C."/>
            <person name="Balmuth A.L."/>
            <person name="Robert-Seilaniantz A."/>
            <person name="Bailey K."/>
            <person name="Holub E."/>
            <person name="Studholme D.J."/>
            <person name="Maclean D."/>
            <person name="Jones J.D."/>
        </authorList>
    </citation>
    <scope>NUCLEOTIDE SEQUENCE</scope>
</reference>
<dbReference type="EMBL" id="FR824272">
    <property type="protein sequence ID" value="CCA24210.1"/>
    <property type="molecule type" value="Genomic_DNA"/>
</dbReference>
<organism evidence="1">
    <name type="scientific">Albugo laibachii Nc14</name>
    <dbReference type="NCBI Taxonomy" id="890382"/>
    <lineage>
        <taxon>Eukaryota</taxon>
        <taxon>Sar</taxon>
        <taxon>Stramenopiles</taxon>
        <taxon>Oomycota</taxon>
        <taxon>Peronosporomycetes</taxon>
        <taxon>Albuginales</taxon>
        <taxon>Albuginaceae</taxon>
        <taxon>Albugo</taxon>
    </lineage>
</organism>
<evidence type="ECO:0000313" key="1">
    <source>
        <dbReference type="EMBL" id="CCA24210.1"/>
    </source>
</evidence>
<gene>
    <name evidence="1" type="primary">AlNc14C227G9230</name>
    <name evidence="1" type="ORF">ALNC14_103540</name>
</gene>
<protein>
    <submittedName>
        <fullName evidence="1">AlNc14C227G9230 protein</fullName>
    </submittedName>
</protein>
<reference evidence="1" key="2">
    <citation type="submission" date="2011-02" db="EMBL/GenBank/DDBJ databases">
        <authorList>
            <person name="MacLean D."/>
        </authorList>
    </citation>
    <scope>NUCLEOTIDE SEQUENCE</scope>
</reference>
<sequence length="110" mass="12552">MLCKRHSEYPNLLLRALSRWTGLAFKLPTNPSHATLLGLFEKPVTEEAVRTNPARKSNQYVCCSFLERALVFWIDPCEVLQMPRVTWKTMRAKAEKIRSTLVCDAATSPT</sequence>
<name>F0WS91_9STRA</name>
<dbReference type="AlphaFoldDB" id="F0WS91"/>
<dbReference type="HOGENOM" id="CLU_018294_7_1_1"/>
<accession>F0WS91</accession>